<dbReference type="SUPFAM" id="SSF56322">
    <property type="entry name" value="ADC synthase"/>
    <property type="match status" value="1"/>
</dbReference>
<comment type="catalytic activity">
    <reaction evidence="3">
        <text>chorismate + L-glutamine = anthranilate + pyruvate + L-glutamate + H(+)</text>
        <dbReference type="Rhea" id="RHEA:21732"/>
        <dbReference type="ChEBI" id="CHEBI:15361"/>
        <dbReference type="ChEBI" id="CHEBI:15378"/>
        <dbReference type="ChEBI" id="CHEBI:16567"/>
        <dbReference type="ChEBI" id="CHEBI:29748"/>
        <dbReference type="ChEBI" id="CHEBI:29985"/>
        <dbReference type="ChEBI" id="CHEBI:58359"/>
        <dbReference type="EC" id="4.1.3.27"/>
    </reaction>
</comment>
<dbReference type="PANTHER" id="PTHR11236:SF49">
    <property type="entry name" value="ANTHRANILATE SYNTHASE COMPONENT 1"/>
    <property type="match status" value="1"/>
</dbReference>
<comment type="caution">
    <text evidence="5">The sequence shown here is derived from an EMBL/GenBank/DDBJ whole genome shotgun (WGS) entry which is preliminary data.</text>
</comment>
<evidence type="ECO:0000259" key="4">
    <source>
        <dbReference type="Pfam" id="PF00425"/>
    </source>
</evidence>
<organism evidence="5">
    <name type="scientific">Haemophilus influenzae HK1212</name>
    <dbReference type="NCBI Taxonomy" id="456482"/>
    <lineage>
        <taxon>Bacteria</taxon>
        <taxon>Pseudomonadati</taxon>
        <taxon>Pseudomonadota</taxon>
        <taxon>Gammaproteobacteria</taxon>
        <taxon>Pasteurellales</taxon>
        <taxon>Pasteurellaceae</taxon>
        <taxon>Haemophilus</taxon>
    </lineage>
</organism>
<name>A0A7G2JWL3_HAEIF</name>
<keyword evidence="2 5" id="KW-0456">Lyase</keyword>
<protein>
    <recommendedName>
        <fullName evidence="1">anthranilate synthase</fullName>
        <ecNumber evidence="1">4.1.3.27</ecNumber>
    </recommendedName>
</protein>
<evidence type="ECO:0000313" key="5">
    <source>
        <dbReference type="EMBL" id="EFA27716.1"/>
    </source>
</evidence>
<reference evidence="5" key="1">
    <citation type="journal article" date="2010" name="Genomics">
        <title>Tracing phylogenomic events leading to diversity of Haemophilus influenzae and the emergence of Brazilian Purpuric Fever (BPF)-associated clones.</title>
        <authorList>
            <person name="Papazisi L."/>
            <person name="Ratnayake S."/>
            <person name="Remortel B.G."/>
            <person name="Bock G.R."/>
            <person name="Liang W."/>
            <person name="Saeed A.I."/>
            <person name="Liu J."/>
            <person name="Fleischmann R.D."/>
            <person name="Kilian M."/>
            <person name="Peterson S.N."/>
        </authorList>
    </citation>
    <scope>NUCLEOTIDE SEQUENCE [LARGE SCALE GENOMIC DNA]</scope>
    <source>
        <strain evidence="5">HK1212</strain>
    </source>
</reference>
<dbReference type="EMBL" id="ABFC01001177">
    <property type="protein sequence ID" value="EFA27716.1"/>
    <property type="molecule type" value="Genomic_DNA"/>
</dbReference>
<feature type="domain" description="Chorismate-utilising enzyme C-terminal" evidence="4">
    <location>
        <begin position="79"/>
        <end position="147"/>
    </location>
</feature>
<dbReference type="EC" id="4.1.3.27" evidence="1"/>
<accession>A0A7G2JWL3</accession>
<dbReference type="InterPro" id="IPR015890">
    <property type="entry name" value="Chorismate_C"/>
</dbReference>
<dbReference type="Gene3D" id="3.60.120.10">
    <property type="entry name" value="Anthranilate synthase"/>
    <property type="match status" value="1"/>
</dbReference>
<dbReference type="PRINTS" id="PR00095">
    <property type="entry name" value="ANTSNTHASEI"/>
</dbReference>
<dbReference type="PANTHER" id="PTHR11236">
    <property type="entry name" value="AMINOBENZOATE/ANTHRANILATE SYNTHASE"/>
    <property type="match status" value="1"/>
</dbReference>
<evidence type="ECO:0000256" key="1">
    <source>
        <dbReference type="ARBA" id="ARBA00012266"/>
    </source>
</evidence>
<gene>
    <name evidence="5" type="primary">trpE</name>
    <name evidence="5" type="ORF">HAINFHK1212_1376</name>
</gene>
<proteinExistence type="predicted"/>
<evidence type="ECO:0000256" key="3">
    <source>
        <dbReference type="ARBA" id="ARBA00047683"/>
    </source>
</evidence>
<dbReference type="AlphaFoldDB" id="A0A7G2JWL3"/>
<dbReference type="InterPro" id="IPR019999">
    <property type="entry name" value="Anth_synth_I-like"/>
</dbReference>
<dbReference type="GO" id="GO:0000162">
    <property type="term" value="P:L-tryptophan biosynthetic process"/>
    <property type="evidence" value="ECO:0007669"/>
    <property type="project" value="TreeGrafter"/>
</dbReference>
<sequence length="163" mass="18310">MLDYEKADTPEERLKALAPMQRVAKKAEEIVWLPDFLAIYRQTNGINVAEAYHYFSAEWDARFADEPLRLEMKPSIDQVRAALAKFEQQKRHSYGGAVGYLTSDGHFDTCIVIRSAFVQNGIAHVQAGCGEVLDSDPQMEADETRHKAAAVLKAIRQVNTQAK</sequence>
<evidence type="ECO:0000256" key="2">
    <source>
        <dbReference type="ARBA" id="ARBA00023239"/>
    </source>
</evidence>
<dbReference type="InterPro" id="IPR005801">
    <property type="entry name" value="ADC_synthase"/>
</dbReference>
<dbReference type="Pfam" id="PF00425">
    <property type="entry name" value="Chorismate_bind"/>
    <property type="match status" value="1"/>
</dbReference>
<dbReference type="GO" id="GO:0004049">
    <property type="term" value="F:anthranilate synthase activity"/>
    <property type="evidence" value="ECO:0007669"/>
    <property type="project" value="UniProtKB-EC"/>
</dbReference>